<proteinExistence type="predicted"/>
<keyword evidence="3" id="KW-1185">Reference proteome</keyword>
<reference evidence="2 3" key="1">
    <citation type="journal article" date="2011" name="Stand. Genomic Sci.">
        <title>High quality draft genome sequence of Segniliparus rugosus CDC 945(T)= (ATCC BAA-974(T)).</title>
        <authorList>
            <person name="Earl A.M."/>
            <person name="Desjardins C.A."/>
            <person name="Fitzgerald M.G."/>
            <person name="Arachchi H.M."/>
            <person name="Zeng Q."/>
            <person name="Mehta T."/>
            <person name="Griggs A."/>
            <person name="Birren B.W."/>
            <person name="Toney N.C."/>
            <person name="Carr J."/>
            <person name="Posey J."/>
            <person name="Butler W.R."/>
        </authorList>
    </citation>
    <scope>NUCLEOTIDE SEQUENCE [LARGE SCALE GENOMIC DNA]</scope>
    <source>
        <strain evidence="3">ATCC BAA-974 / DSM 45345 / CCUG 50838 / CIP 108380 / JCM 13579 / CDC 945</strain>
    </source>
</reference>
<feature type="chain" id="PRO_5003203032" description="PknH-like extracellular domain-containing protein" evidence="1">
    <location>
        <begin position="33"/>
        <end position="234"/>
    </location>
</feature>
<evidence type="ECO:0008006" key="4">
    <source>
        <dbReference type="Google" id="ProtNLM"/>
    </source>
</evidence>
<keyword evidence="1" id="KW-0732">Signal</keyword>
<organism evidence="2 3">
    <name type="scientific">Segniliparus rugosus (strain ATCC BAA-974 / DSM 45345 / CCUG 50838 / CIP 108380 / JCM 13579 / CDC 945)</name>
    <dbReference type="NCBI Taxonomy" id="679197"/>
    <lineage>
        <taxon>Bacteria</taxon>
        <taxon>Bacillati</taxon>
        <taxon>Actinomycetota</taxon>
        <taxon>Actinomycetes</taxon>
        <taxon>Mycobacteriales</taxon>
        <taxon>Segniliparaceae</taxon>
        <taxon>Segniliparus</taxon>
    </lineage>
</organism>
<name>E5XSM8_SEGRC</name>
<comment type="caution">
    <text evidence="2">The sequence shown here is derived from an EMBL/GenBank/DDBJ whole genome shotgun (WGS) entry which is preliminary data.</text>
</comment>
<dbReference type="AlphaFoldDB" id="E5XSM8"/>
<gene>
    <name evidence="2" type="ORF">HMPREF9336_02500</name>
</gene>
<dbReference type="Proteomes" id="UP000004816">
    <property type="component" value="Unassembled WGS sequence"/>
</dbReference>
<accession>E5XSM8</accession>
<evidence type="ECO:0000313" key="2">
    <source>
        <dbReference type="EMBL" id="EFV12638.2"/>
    </source>
</evidence>
<evidence type="ECO:0000313" key="3">
    <source>
        <dbReference type="Proteomes" id="UP000004816"/>
    </source>
</evidence>
<sequence>MINNSMVTIRLLLAVFALAVGAGACSIPSASADPGAQDLLLTAEDSPEGYNPQPQSLDDALGTLTTIRDWMFGGGAQIDPPTCTAELTWFVSNLIPEDSAAITIWGPQMLLADAVGKGGHPLKDFDSHIDTCKKIRVTSGAVIVDAALEKQEPPKTTATAARGFKETVTFTLGGFQQTRAVVGFYGSVGTTAALVMGGSRDLDPSAVSVETTTSVVSDFYTRQIAKIDKARPHK</sequence>
<dbReference type="EMBL" id="ACZI02000002">
    <property type="protein sequence ID" value="EFV12638.2"/>
    <property type="molecule type" value="Genomic_DNA"/>
</dbReference>
<dbReference type="HOGENOM" id="CLU_1184392_0_0_11"/>
<evidence type="ECO:0000256" key="1">
    <source>
        <dbReference type="SAM" id="SignalP"/>
    </source>
</evidence>
<feature type="signal peptide" evidence="1">
    <location>
        <begin position="1"/>
        <end position="32"/>
    </location>
</feature>
<protein>
    <recommendedName>
        <fullName evidence="4">PknH-like extracellular domain-containing protein</fullName>
    </recommendedName>
</protein>